<protein>
    <recommendedName>
        <fullName evidence="3">Sulfur globule protein</fullName>
    </recommendedName>
</protein>
<dbReference type="Proteomes" id="UP000422569">
    <property type="component" value="Chromosome"/>
</dbReference>
<reference evidence="1 2" key="1">
    <citation type="submission" date="2019-09" db="EMBL/GenBank/DDBJ databases">
        <title>Isolation and complete genome sequencing of Methylocystis species.</title>
        <authorList>
            <person name="Rumah B.L."/>
            <person name="Stead C.E."/>
            <person name="Stevens B.C."/>
            <person name="Minton N.P."/>
            <person name="Grosse-Honebrink A."/>
            <person name="Zhang Y."/>
        </authorList>
    </citation>
    <scope>NUCLEOTIDE SEQUENCE [LARGE SCALE GENOMIC DNA]</scope>
    <source>
        <strain evidence="1 2">BRCS2</strain>
    </source>
</reference>
<evidence type="ECO:0000313" key="2">
    <source>
        <dbReference type="Proteomes" id="UP000422569"/>
    </source>
</evidence>
<dbReference type="EMBL" id="CP044331">
    <property type="protein sequence ID" value="QGM99548.1"/>
    <property type="molecule type" value="Genomic_DNA"/>
</dbReference>
<proteinExistence type="predicted"/>
<name>A0A6B8MA94_9HYPH</name>
<gene>
    <name evidence="1" type="ORF">F7D14_04625</name>
</gene>
<evidence type="ECO:0008006" key="3">
    <source>
        <dbReference type="Google" id="ProtNLM"/>
    </source>
</evidence>
<sequence>MAAIASALAFPTASFAHGWGGHGGWHGGHGWHGNWHGPHWGWGGGRWWSGSWYPYGGSCWRSGYAGWVWVCG</sequence>
<evidence type="ECO:0000313" key="1">
    <source>
        <dbReference type="EMBL" id="QGM99548.1"/>
    </source>
</evidence>
<keyword evidence="2" id="KW-1185">Reference proteome</keyword>
<dbReference type="KEGG" id="mpar:F7D14_04625"/>
<accession>A0A6B8MA94</accession>
<organism evidence="1 2">
    <name type="scientific">Methylocystis parvus</name>
    <dbReference type="NCBI Taxonomy" id="134"/>
    <lineage>
        <taxon>Bacteria</taxon>
        <taxon>Pseudomonadati</taxon>
        <taxon>Pseudomonadota</taxon>
        <taxon>Alphaproteobacteria</taxon>
        <taxon>Hyphomicrobiales</taxon>
        <taxon>Methylocystaceae</taxon>
        <taxon>Methylocystis</taxon>
    </lineage>
</organism>
<dbReference type="AlphaFoldDB" id="A0A6B8MA94"/>